<feature type="transmembrane region" description="Helical" evidence="1">
    <location>
        <begin position="103"/>
        <end position="123"/>
    </location>
</feature>
<feature type="transmembrane region" description="Helical" evidence="1">
    <location>
        <begin position="65"/>
        <end position="83"/>
    </location>
</feature>
<keyword evidence="3" id="KW-1185">Reference proteome</keyword>
<proteinExistence type="predicted"/>
<dbReference type="EMBL" id="WIXE01018992">
    <property type="protein sequence ID" value="KAK5970441.1"/>
    <property type="molecule type" value="Genomic_DNA"/>
</dbReference>
<protein>
    <submittedName>
        <fullName evidence="2">Uncharacterized protein</fullName>
    </submittedName>
</protein>
<comment type="caution">
    <text evidence="2">The sequence shown here is derived from an EMBL/GenBank/DDBJ whole genome shotgun (WGS) entry which is preliminary data.</text>
</comment>
<feature type="transmembrane region" description="Helical" evidence="1">
    <location>
        <begin position="12"/>
        <end position="32"/>
    </location>
</feature>
<sequence>MFGISELDCRWAFYVITACYSMGIAFFALEAFNAFELVSIKHPNAWTTTFSECVCGKSVLAARTLLTSSIVCGALLVILASMYTESTSTWSCLGTFSSVTIDLWSPILLLNVCSALIATAFSYRNLVTFKYLPHYQESVENYLGAVSLHRKNEVEKCQRDLAFTAIGPWLLVSYWQLLVISNDWVTHSLVNWYDYSFFSLVERKMILIFY</sequence>
<name>A0AAN8IEM9_TRICO</name>
<gene>
    <name evidence="2" type="ORF">GCK32_017588</name>
</gene>
<accession>A0AAN8IEM9</accession>
<evidence type="ECO:0000313" key="3">
    <source>
        <dbReference type="Proteomes" id="UP001331761"/>
    </source>
</evidence>
<keyword evidence="1" id="KW-1133">Transmembrane helix</keyword>
<keyword evidence="1" id="KW-0472">Membrane</keyword>
<reference evidence="2 3" key="1">
    <citation type="submission" date="2019-10" db="EMBL/GenBank/DDBJ databases">
        <title>Assembly and Annotation for the nematode Trichostrongylus colubriformis.</title>
        <authorList>
            <person name="Martin J."/>
        </authorList>
    </citation>
    <scope>NUCLEOTIDE SEQUENCE [LARGE SCALE GENOMIC DNA]</scope>
    <source>
        <strain evidence="2">G859</strain>
        <tissue evidence="2">Whole worm</tissue>
    </source>
</reference>
<organism evidence="2 3">
    <name type="scientific">Trichostrongylus colubriformis</name>
    <name type="common">Black scour worm</name>
    <dbReference type="NCBI Taxonomy" id="6319"/>
    <lineage>
        <taxon>Eukaryota</taxon>
        <taxon>Metazoa</taxon>
        <taxon>Ecdysozoa</taxon>
        <taxon>Nematoda</taxon>
        <taxon>Chromadorea</taxon>
        <taxon>Rhabditida</taxon>
        <taxon>Rhabditina</taxon>
        <taxon>Rhabditomorpha</taxon>
        <taxon>Strongyloidea</taxon>
        <taxon>Trichostrongylidae</taxon>
        <taxon>Trichostrongylus</taxon>
    </lineage>
</organism>
<evidence type="ECO:0000313" key="2">
    <source>
        <dbReference type="EMBL" id="KAK5970441.1"/>
    </source>
</evidence>
<dbReference type="AlphaFoldDB" id="A0AAN8IEM9"/>
<keyword evidence="1" id="KW-0812">Transmembrane</keyword>
<evidence type="ECO:0000256" key="1">
    <source>
        <dbReference type="SAM" id="Phobius"/>
    </source>
</evidence>
<dbReference type="Proteomes" id="UP001331761">
    <property type="component" value="Unassembled WGS sequence"/>
</dbReference>